<evidence type="ECO:0000313" key="3">
    <source>
        <dbReference type="Proteomes" id="UP000186102"/>
    </source>
</evidence>
<dbReference type="InterPro" id="IPR003812">
    <property type="entry name" value="Fido"/>
</dbReference>
<dbReference type="EMBL" id="MLBF01000062">
    <property type="protein sequence ID" value="OLN27173.1"/>
    <property type="molecule type" value="Genomic_DNA"/>
</dbReference>
<gene>
    <name evidence="2" type="ORF">DSOL_4685</name>
</gene>
<dbReference type="SUPFAM" id="SSF140931">
    <property type="entry name" value="Fic-like"/>
    <property type="match status" value="1"/>
</dbReference>
<comment type="caution">
    <text evidence="2">The sequence shown here is derived from an EMBL/GenBank/DDBJ whole genome shotgun (WGS) entry which is preliminary data.</text>
</comment>
<dbReference type="STRING" id="1888891.DSOL_4685"/>
<evidence type="ECO:0000313" key="2">
    <source>
        <dbReference type="EMBL" id="OLN27173.1"/>
    </source>
</evidence>
<organism evidence="2 3">
    <name type="scientific">Desulfosporosinus metallidurans</name>
    <dbReference type="NCBI Taxonomy" id="1888891"/>
    <lineage>
        <taxon>Bacteria</taxon>
        <taxon>Bacillati</taxon>
        <taxon>Bacillota</taxon>
        <taxon>Clostridia</taxon>
        <taxon>Eubacteriales</taxon>
        <taxon>Desulfitobacteriaceae</taxon>
        <taxon>Desulfosporosinus</taxon>
    </lineage>
</organism>
<sequence>MISIDGTKRIRFVTVPAWQTPNAIDELVNDYRRDRELGTINELILIAAFTLDFLCIHPFSDVLVVLQDC</sequence>
<keyword evidence="3" id="KW-1185">Reference proteome</keyword>
<dbReference type="Proteomes" id="UP000186102">
    <property type="component" value="Unassembled WGS sequence"/>
</dbReference>
<dbReference type="AlphaFoldDB" id="A0A1Q8QIJ1"/>
<name>A0A1Q8QIJ1_9FIRM</name>
<reference evidence="2 3" key="1">
    <citation type="submission" date="2016-09" db="EMBL/GenBank/DDBJ databases">
        <title>Complete genome of Desulfosporosinus sp. OL.</title>
        <authorList>
            <person name="Mardanov A."/>
            <person name="Beletsky A."/>
            <person name="Panova A."/>
            <person name="Karnachuk O."/>
            <person name="Ravin N."/>
        </authorList>
    </citation>
    <scope>NUCLEOTIDE SEQUENCE [LARGE SCALE GENOMIC DNA]</scope>
    <source>
        <strain evidence="2 3">OL</strain>
    </source>
</reference>
<proteinExistence type="predicted"/>
<dbReference type="Pfam" id="PF02661">
    <property type="entry name" value="Fic"/>
    <property type="match status" value="1"/>
</dbReference>
<feature type="domain" description="Fido" evidence="1">
    <location>
        <begin position="8"/>
        <end position="61"/>
    </location>
</feature>
<accession>A0A1Q8QIJ1</accession>
<evidence type="ECO:0000259" key="1">
    <source>
        <dbReference type="Pfam" id="PF02661"/>
    </source>
</evidence>
<protein>
    <recommendedName>
        <fullName evidence="1">Fido domain-containing protein</fullName>
    </recommendedName>
</protein>
<dbReference type="OrthoDB" id="9813719at2"/>
<dbReference type="Gene3D" id="1.10.3290.10">
    <property type="entry name" value="Fido-like domain"/>
    <property type="match status" value="1"/>
</dbReference>
<dbReference type="InterPro" id="IPR036597">
    <property type="entry name" value="Fido-like_dom_sf"/>
</dbReference>